<dbReference type="EMBL" id="JAKROA010000002">
    <property type="protein sequence ID" value="KAL5109931.1"/>
    <property type="molecule type" value="Genomic_DNA"/>
</dbReference>
<proteinExistence type="predicted"/>
<protein>
    <submittedName>
        <fullName evidence="1">Uncharacterized protein</fullName>
    </submittedName>
</protein>
<sequence>MARAQTSGVTPMMVVERKLDEMPDFTITLPMQAPYMAFAWNYVAKTSRILKGSICKRRKCGKRCHRYMLLWQFEWPWNT</sequence>
<organism evidence="1 2">
    <name type="scientific">Taenia crassiceps</name>
    <dbReference type="NCBI Taxonomy" id="6207"/>
    <lineage>
        <taxon>Eukaryota</taxon>
        <taxon>Metazoa</taxon>
        <taxon>Spiralia</taxon>
        <taxon>Lophotrochozoa</taxon>
        <taxon>Platyhelminthes</taxon>
        <taxon>Cestoda</taxon>
        <taxon>Eucestoda</taxon>
        <taxon>Cyclophyllidea</taxon>
        <taxon>Taeniidae</taxon>
        <taxon>Taenia</taxon>
    </lineage>
</organism>
<accession>A0ABR4QK48</accession>
<reference evidence="1 2" key="1">
    <citation type="journal article" date="2022" name="Front. Cell. Infect. Microbiol.">
        <title>The Genomes of Two Strains of Taenia crassiceps the Animal Model for the Study of Human Cysticercosis.</title>
        <authorList>
            <person name="Bobes R.J."/>
            <person name="Estrada K."/>
            <person name="Rios-Valencia D.G."/>
            <person name="Calderon-Gallegos A."/>
            <person name="de la Torre P."/>
            <person name="Carrero J.C."/>
            <person name="Sanchez-Flores A."/>
            <person name="Laclette J.P."/>
        </authorList>
    </citation>
    <scope>NUCLEOTIDE SEQUENCE [LARGE SCALE GENOMIC DNA]</scope>
    <source>
        <strain evidence="1">WFUcys</strain>
    </source>
</reference>
<keyword evidence="2" id="KW-1185">Reference proteome</keyword>
<evidence type="ECO:0000313" key="2">
    <source>
        <dbReference type="Proteomes" id="UP001651158"/>
    </source>
</evidence>
<comment type="caution">
    <text evidence="1">The sequence shown here is derived from an EMBL/GenBank/DDBJ whole genome shotgun (WGS) entry which is preliminary data.</text>
</comment>
<gene>
    <name evidence="1" type="ORF">TcWFU_002322</name>
</gene>
<evidence type="ECO:0000313" key="1">
    <source>
        <dbReference type="EMBL" id="KAL5109931.1"/>
    </source>
</evidence>
<name>A0ABR4QK48_9CEST</name>
<dbReference type="Proteomes" id="UP001651158">
    <property type="component" value="Unassembled WGS sequence"/>
</dbReference>